<dbReference type="AlphaFoldDB" id="A0A2Y8ZXB7"/>
<name>A0A2Y8ZXB7_9MICO</name>
<feature type="region of interest" description="Disordered" evidence="1">
    <location>
        <begin position="1"/>
        <end position="53"/>
    </location>
</feature>
<organism evidence="2 3">
    <name type="scientific">Georgenia satyanarayanai</name>
    <dbReference type="NCBI Taxonomy" id="860221"/>
    <lineage>
        <taxon>Bacteria</taxon>
        <taxon>Bacillati</taxon>
        <taxon>Actinomycetota</taxon>
        <taxon>Actinomycetes</taxon>
        <taxon>Micrococcales</taxon>
        <taxon>Bogoriellaceae</taxon>
        <taxon>Georgenia</taxon>
    </lineage>
</organism>
<gene>
    <name evidence="2" type="ORF">SAMN05216184_101279</name>
</gene>
<keyword evidence="3" id="KW-1185">Reference proteome</keyword>
<reference evidence="2 3" key="1">
    <citation type="submission" date="2016-10" db="EMBL/GenBank/DDBJ databases">
        <authorList>
            <person name="Cai Z."/>
        </authorList>
    </citation>
    <scope>NUCLEOTIDE SEQUENCE [LARGE SCALE GENOMIC DNA]</scope>
    <source>
        <strain evidence="2 3">CGMCC 1.10826</strain>
    </source>
</reference>
<evidence type="ECO:0000313" key="3">
    <source>
        <dbReference type="Proteomes" id="UP000250222"/>
    </source>
</evidence>
<evidence type="ECO:0000313" key="2">
    <source>
        <dbReference type="EMBL" id="SSA36615.1"/>
    </source>
</evidence>
<feature type="compositionally biased region" description="Low complexity" evidence="1">
    <location>
        <begin position="8"/>
        <end position="23"/>
    </location>
</feature>
<protein>
    <submittedName>
        <fullName evidence="2">Uncharacterized protein</fullName>
    </submittedName>
</protein>
<proteinExistence type="predicted"/>
<dbReference type="Proteomes" id="UP000250222">
    <property type="component" value="Unassembled WGS sequence"/>
</dbReference>
<sequence length="695" mass="75005">MQRAAGNAATTALLSRRATPATAVGSVQREPPGSHAAPAGTGTDLLPFPSLGPPPDRLDFASRSFAKDALPTICPRCHQDKPTVPMFPRYVDREATEDRLVDWGQDAPKMLHNGWLVRRLQLDPAGLGPVVDDYGLGLVKRITSTHEFTGSAAARERGVEIVRRRWPDIRPAVHDAAAGFYREELTTAVAFTPPAASPVLNPDVLRAVLALPPTPGVQLGRHGATAKPGQEVGPFVIVNGTSTDVYLTRVGKPLWIYQIGAGDYIKKHDPFLAAVAGEVYDSTKWILHATPLILKVAAFGLGFSGSIVLVLAGIALDELATEMEADVEGRPGRTPLEILGSAGTQLLIDRFFHGLFGGAKGAGSVAGAGKLAPKIERIADRAVPVVKKELAAAERPLVKEALDRGAARHVTDPALKAQGYTMEVAVDSAGHAHVFRLKGDGTWCRFSDRICGLDLGTEVVAAAKNPTSFTQGKLDETRGLLTEIGKEADVLARTYERMRAAGKMDVALLSAEERTLLDQLAPSGNAADLSLKELRDLPTELGLKKDIAAALRREEELVKQLYREGRPLYEIMRAASPSYASRARVLTDAAGRDAATVLRPRSGALHVDHVVPLNEIVRMPGFDKLRPERQLEIVNDVRNLRAVDALANTSRGDRSWHDWANALLHYDAAALGRMRVLEDEMRTYLAGRILTLGRP</sequence>
<evidence type="ECO:0000256" key="1">
    <source>
        <dbReference type="SAM" id="MobiDB-lite"/>
    </source>
</evidence>
<dbReference type="EMBL" id="UETB01000001">
    <property type="protein sequence ID" value="SSA36615.1"/>
    <property type="molecule type" value="Genomic_DNA"/>
</dbReference>
<accession>A0A2Y8ZXB7</accession>